<organism evidence="1 2">
    <name type="scientific">Kibdelosporangium lantanae</name>
    <dbReference type="NCBI Taxonomy" id="1497396"/>
    <lineage>
        <taxon>Bacteria</taxon>
        <taxon>Bacillati</taxon>
        <taxon>Actinomycetota</taxon>
        <taxon>Actinomycetes</taxon>
        <taxon>Pseudonocardiales</taxon>
        <taxon>Pseudonocardiaceae</taxon>
        <taxon>Kibdelosporangium</taxon>
    </lineage>
</organism>
<dbReference type="Proteomes" id="UP001597045">
    <property type="component" value="Unassembled WGS sequence"/>
</dbReference>
<sequence>MGVTFGRARRIELEPLTDEQMLMLGEWSAYGTPTHEIRTRSGGNPFNLCALQALDHNARGGDDAPIAPFLFTVLHEIR</sequence>
<evidence type="ECO:0000313" key="1">
    <source>
        <dbReference type="EMBL" id="MFD1051060.1"/>
    </source>
</evidence>
<protein>
    <submittedName>
        <fullName evidence="1">Uncharacterized protein</fullName>
    </submittedName>
</protein>
<comment type="caution">
    <text evidence="1">The sequence shown here is derived from an EMBL/GenBank/DDBJ whole genome shotgun (WGS) entry which is preliminary data.</text>
</comment>
<keyword evidence="2" id="KW-1185">Reference proteome</keyword>
<gene>
    <name evidence="1" type="ORF">ACFQ1S_38785</name>
</gene>
<evidence type="ECO:0000313" key="2">
    <source>
        <dbReference type="Proteomes" id="UP001597045"/>
    </source>
</evidence>
<name>A0ABW3MKE5_9PSEU</name>
<feature type="non-terminal residue" evidence="1">
    <location>
        <position position="78"/>
    </location>
</feature>
<dbReference type="EMBL" id="JBHTIS010003300">
    <property type="protein sequence ID" value="MFD1051060.1"/>
    <property type="molecule type" value="Genomic_DNA"/>
</dbReference>
<reference evidence="2" key="1">
    <citation type="journal article" date="2019" name="Int. J. Syst. Evol. Microbiol.">
        <title>The Global Catalogue of Microorganisms (GCM) 10K type strain sequencing project: providing services to taxonomists for standard genome sequencing and annotation.</title>
        <authorList>
            <consortium name="The Broad Institute Genomics Platform"/>
            <consortium name="The Broad Institute Genome Sequencing Center for Infectious Disease"/>
            <person name="Wu L."/>
            <person name="Ma J."/>
        </authorList>
    </citation>
    <scope>NUCLEOTIDE SEQUENCE [LARGE SCALE GENOMIC DNA]</scope>
    <source>
        <strain evidence="2">JCM 31486</strain>
    </source>
</reference>
<proteinExistence type="predicted"/>
<accession>A0ABW3MKE5</accession>